<dbReference type="HOGENOM" id="CLU_091632_0_0_0"/>
<proteinExistence type="predicted"/>
<dbReference type="OrthoDB" id="61841at2"/>
<dbReference type="KEGG" id="dmr:Deima_2175"/>
<dbReference type="STRING" id="709986.Deima_2175"/>
<evidence type="ECO:0000256" key="1">
    <source>
        <dbReference type="SAM" id="Phobius"/>
    </source>
</evidence>
<feature type="transmembrane region" description="Helical" evidence="1">
    <location>
        <begin position="36"/>
        <end position="53"/>
    </location>
</feature>
<gene>
    <name evidence="2" type="ordered locus">Deima_2175</name>
</gene>
<name>E8U9S6_DEIML</name>
<organism evidence="2 3">
    <name type="scientific">Deinococcus maricopensis (strain DSM 21211 / LMG 22137 / NRRL B-23946 / LB-34)</name>
    <dbReference type="NCBI Taxonomy" id="709986"/>
    <lineage>
        <taxon>Bacteria</taxon>
        <taxon>Thermotogati</taxon>
        <taxon>Deinococcota</taxon>
        <taxon>Deinococci</taxon>
        <taxon>Deinococcales</taxon>
        <taxon>Deinococcaceae</taxon>
        <taxon>Deinococcus</taxon>
    </lineage>
</organism>
<sequence length="259" mass="27813">MTLNITPLYAVAVLLIALYLTGRYVRETARGRTPRLAWLAPAGILTLLLAPVLDAPPLFGLGVVLLLAAEYLPGAYLGWGLPRRAPQPVGGAWAITSALLILMMGLSAQREQWLFAAGAALVLAAVLVRTLAVALRERNVARAWRDAGRPVGLALRFSSAVEPLTPDLELELTGDAARVRNVGAFPVTLHGWTPTAFNAYLPALPETLPVGEQATLTPWPAGNSGLRIWYTRAGEPTTYLYRANWTPPEGLPADARVLN</sequence>
<dbReference type="EMBL" id="CP002454">
    <property type="protein sequence ID" value="ADV67815.1"/>
    <property type="molecule type" value="Genomic_DNA"/>
</dbReference>
<protein>
    <submittedName>
        <fullName evidence="2">Uncharacterized protein</fullName>
    </submittedName>
</protein>
<evidence type="ECO:0000313" key="2">
    <source>
        <dbReference type="EMBL" id="ADV67815.1"/>
    </source>
</evidence>
<keyword evidence="1" id="KW-0472">Membrane</keyword>
<dbReference type="RefSeq" id="WP_013557320.1">
    <property type="nucleotide sequence ID" value="NC_014958.1"/>
</dbReference>
<feature type="transmembrane region" description="Helical" evidence="1">
    <location>
        <begin position="91"/>
        <end position="108"/>
    </location>
</feature>
<feature type="transmembrane region" description="Helical" evidence="1">
    <location>
        <begin position="6"/>
        <end position="24"/>
    </location>
</feature>
<keyword evidence="1" id="KW-0812">Transmembrane</keyword>
<keyword evidence="1" id="KW-1133">Transmembrane helix</keyword>
<feature type="transmembrane region" description="Helical" evidence="1">
    <location>
        <begin position="59"/>
        <end position="79"/>
    </location>
</feature>
<reference evidence="2 3" key="1">
    <citation type="journal article" date="2011" name="Stand. Genomic Sci.">
        <title>Complete genome sequence of Deinococcus maricopensis type strain (LB-34).</title>
        <authorList>
            <person name="Pukall R."/>
            <person name="Zeytun A."/>
            <person name="Lucas S."/>
            <person name="Lapidus A."/>
            <person name="Hammon N."/>
            <person name="Deshpande S."/>
            <person name="Nolan M."/>
            <person name="Cheng J.F."/>
            <person name="Pitluck S."/>
            <person name="Liolios K."/>
            <person name="Pagani I."/>
            <person name="Mikhailova N."/>
            <person name="Ivanova N."/>
            <person name="Mavromatis K."/>
            <person name="Pati A."/>
            <person name="Tapia R."/>
            <person name="Han C."/>
            <person name="Goodwin L."/>
            <person name="Chen A."/>
            <person name="Palaniappan K."/>
            <person name="Land M."/>
            <person name="Hauser L."/>
            <person name="Chang Y.J."/>
            <person name="Jeffries C.D."/>
            <person name="Brambilla E.M."/>
            <person name="Rohde M."/>
            <person name="Goker M."/>
            <person name="Detter J.C."/>
            <person name="Woyke T."/>
            <person name="Bristow J."/>
            <person name="Eisen J.A."/>
            <person name="Markowitz V."/>
            <person name="Hugenholtz P."/>
            <person name="Kyrpides N.C."/>
            <person name="Klenk H.P."/>
        </authorList>
    </citation>
    <scope>NUCLEOTIDE SEQUENCE [LARGE SCALE GENOMIC DNA]</scope>
    <source>
        <strain evidence="3">DSM 21211 / LMG 22137 / NRRL B-23946 / LB-34</strain>
    </source>
</reference>
<dbReference type="AlphaFoldDB" id="E8U9S6"/>
<accession>E8U9S6</accession>
<evidence type="ECO:0000313" key="3">
    <source>
        <dbReference type="Proteomes" id="UP000008635"/>
    </source>
</evidence>
<reference evidence="3" key="2">
    <citation type="submission" date="2011-01" db="EMBL/GenBank/DDBJ databases">
        <title>The complete genome of Deinococcus maricopensis DSM 21211.</title>
        <authorList>
            <consortium name="US DOE Joint Genome Institute (JGI-PGF)"/>
            <person name="Lucas S."/>
            <person name="Copeland A."/>
            <person name="Lapidus A."/>
            <person name="Goodwin L."/>
            <person name="Pitluck S."/>
            <person name="Kyrpides N."/>
            <person name="Mavromatis K."/>
            <person name="Pagani I."/>
            <person name="Ivanova N."/>
            <person name="Ovchinnikova G."/>
            <person name="Zeytun A."/>
            <person name="Detter J.C."/>
            <person name="Han C."/>
            <person name="Land M."/>
            <person name="Hauser L."/>
            <person name="Markowitz V."/>
            <person name="Cheng J.-F."/>
            <person name="Hugenholtz P."/>
            <person name="Woyke T."/>
            <person name="Wu D."/>
            <person name="Pukall R."/>
            <person name="Gehrich-Schroeter G."/>
            <person name="Brambilla E."/>
            <person name="Klenk H.-P."/>
            <person name="Eisen J.A."/>
        </authorList>
    </citation>
    <scope>NUCLEOTIDE SEQUENCE [LARGE SCALE GENOMIC DNA]</scope>
    <source>
        <strain evidence="3">DSM 21211 / LMG 22137 / NRRL B-23946 / LB-34</strain>
    </source>
</reference>
<keyword evidence="3" id="KW-1185">Reference proteome</keyword>
<feature type="transmembrane region" description="Helical" evidence="1">
    <location>
        <begin position="114"/>
        <end position="135"/>
    </location>
</feature>
<dbReference type="Proteomes" id="UP000008635">
    <property type="component" value="Chromosome"/>
</dbReference>